<sequence length="521" mass="60262">MDPDQNEEINHVSESSKAPVIRKLKEYRIQIPFSSFHERLLQHHHRRKKGFFERITNIKFVSPLAIFRRTLRRREEISLGVPSPAGVRRRFHINFFRKINLSSSLRIYKEWLSHPMNAALLLWLICVAVSGTMLGLLMLGLLNEAFPTKYLRNQWIEINNQILNALFTLMSIYQHPALFHHLFMLCRWSSEDIVALRKLYCKNGIHRWNEWPHMMVVVILLHITCLAQYFLCAVYWEFTHYTRPELLENLLIALGLATPVFAGVYAIYSPLGRDYDADPGEELQNSTNKVGLNFNGHRIVVEDPEWVGGLFDCFDNKLVAYLSCCCTCCVFGWNVERFGFGNMYVHIITFLLLCLAPFWIFNISAMKIKDYVIGDVLGISGIVLCVFGLIYGGFWRIQMRKRFRIRENGFCFGSASLTDYSLWMFCWSCALAQEVRTGNFYDIEYDSLFRRIREEDEERRPLLSNGESGDEVMAPPVQPLMKLEDGDGNVVVKSVVPLVEVEVEGGVEDKQVVPLVEVEDG</sequence>
<evidence type="ECO:0000313" key="2">
    <source>
        <dbReference type="EMBL" id="KAK8935122.1"/>
    </source>
</evidence>
<evidence type="ECO:0000313" key="3">
    <source>
        <dbReference type="Proteomes" id="UP001418222"/>
    </source>
</evidence>
<evidence type="ECO:0000256" key="1">
    <source>
        <dbReference type="SAM" id="Phobius"/>
    </source>
</evidence>
<evidence type="ECO:0008006" key="4">
    <source>
        <dbReference type="Google" id="ProtNLM"/>
    </source>
</evidence>
<dbReference type="GO" id="GO:0009975">
    <property type="term" value="F:cyclase activity"/>
    <property type="evidence" value="ECO:0007669"/>
    <property type="project" value="TreeGrafter"/>
</dbReference>
<keyword evidence="1" id="KW-0472">Membrane</keyword>
<dbReference type="Pfam" id="PF04749">
    <property type="entry name" value="PLAC8"/>
    <property type="match status" value="1"/>
</dbReference>
<accession>A0AAP0BBD9</accession>
<dbReference type="Proteomes" id="UP001418222">
    <property type="component" value="Unassembled WGS sequence"/>
</dbReference>
<organism evidence="2 3">
    <name type="scientific">Platanthera zijinensis</name>
    <dbReference type="NCBI Taxonomy" id="2320716"/>
    <lineage>
        <taxon>Eukaryota</taxon>
        <taxon>Viridiplantae</taxon>
        <taxon>Streptophyta</taxon>
        <taxon>Embryophyta</taxon>
        <taxon>Tracheophyta</taxon>
        <taxon>Spermatophyta</taxon>
        <taxon>Magnoliopsida</taxon>
        <taxon>Liliopsida</taxon>
        <taxon>Asparagales</taxon>
        <taxon>Orchidaceae</taxon>
        <taxon>Orchidoideae</taxon>
        <taxon>Orchideae</taxon>
        <taxon>Orchidinae</taxon>
        <taxon>Platanthera</taxon>
    </lineage>
</organism>
<gene>
    <name evidence="2" type="ORF">KSP39_PZI013858</name>
</gene>
<keyword evidence="1" id="KW-1133">Transmembrane helix</keyword>
<feature type="transmembrane region" description="Helical" evidence="1">
    <location>
        <begin position="120"/>
        <end position="142"/>
    </location>
</feature>
<keyword evidence="1" id="KW-0812">Transmembrane</keyword>
<dbReference type="PANTHER" id="PTHR31045">
    <property type="entry name" value="PLAC8 FAMILY PROTEIN-RELATED"/>
    <property type="match status" value="1"/>
</dbReference>
<dbReference type="PANTHER" id="PTHR31045:SF23">
    <property type="entry name" value="OS01G0825900 PROTEIN"/>
    <property type="match status" value="1"/>
</dbReference>
<name>A0AAP0BBD9_9ASPA</name>
<feature type="transmembrane region" description="Helical" evidence="1">
    <location>
        <begin position="371"/>
        <end position="394"/>
    </location>
</feature>
<feature type="transmembrane region" description="Helical" evidence="1">
    <location>
        <begin position="250"/>
        <end position="268"/>
    </location>
</feature>
<comment type="caution">
    <text evidence="2">The sequence shown here is derived from an EMBL/GenBank/DDBJ whole genome shotgun (WGS) entry which is preliminary data.</text>
</comment>
<dbReference type="NCBIfam" id="TIGR01571">
    <property type="entry name" value="A_thal_Cys_rich"/>
    <property type="match status" value="1"/>
</dbReference>
<dbReference type="AlphaFoldDB" id="A0AAP0BBD9"/>
<feature type="transmembrane region" description="Helical" evidence="1">
    <location>
        <begin position="162"/>
        <end position="183"/>
    </location>
</feature>
<dbReference type="InterPro" id="IPR021369">
    <property type="entry name" value="DUF2985"/>
</dbReference>
<dbReference type="EMBL" id="JBBWWQ010000011">
    <property type="protein sequence ID" value="KAK8935122.1"/>
    <property type="molecule type" value="Genomic_DNA"/>
</dbReference>
<keyword evidence="3" id="KW-1185">Reference proteome</keyword>
<dbReference type="GO" id="GO:0051762">
    <property type="term" value="P:sesquiterpene biosynthetic process"/>
    <property type="evidence" value="ECO:0007669"/>
    <property type="project" value="TreeGrafter"/>
</dbReference>
<dbReference type="InterPro" id="IPR006461">
    <property type="entry name" value="PLAC_motif_containing"/>
</dbReference>
<proteinExistence type="predicted"/>
<feature type="transmembrane region" description="Helical" evidence="1">
    <location>
        <begin position="318"/>
        <end position="335"/>
    </location>
</feature>
<feature type="transmembrane region" description="Helical" evidence="1">
    <location>
        <begin position="347"/>
        <end position="365"/>
    </location>
</feature>
<protein>
    <recommendedName>
        <fullName evidence="4">PLAC8 family protein</fullName>
    </recommendedName>
</protein>
<dbReference type="Pfam" id="PF11204">
    <property type="entry name" value="DUF2985"/>
    <property type="match status" value="1"/>
</dbReference>
<reference evidence="2 3" key="1">
    <citation type="journal article" date="2022" name="Nat. Plants">
        <title>Genomes of leafy and leafless Platanthera orchids illuminate the evolution of mycoheterotrophy.</title>
        <authorList>
            <person name="Li M.H."/>
            <person name="Liu K.W."/>
            <person name="Li Z."/>
            <person name="Lu H.C."/>
            <person name="Ye Q.L."/>
            <person name="Zhang D."/>
            <person name="Wang J.Y."/>
            <person name="Li Y.F."/>
            <person name="Zhong Z.M."/>
            <person name="Liu X."/>
            <person name="Yu X."/>
            <person name="Liu D.K."/>
            <person name="Tu X.D."/>
            <person name="Liu B."/>
            <person name="Hao Y."/>
            <person name="Liao X.Y."/>
            <person name="Jiang Y.T."/>
            <person name="Sun W.H."/>
            <person name="Chen J."/>
            <person name="Chen Y.Q."/>
            <person name="Ai Y."/>
            <person name="Zhai J.W."/>
            <person name="Wu S.S."/>
            <person name="Zhou Z."/>
            <person name="Hsiao Y.Y."/>
            <person name="Wu W.L."/>
            <person name="Chen Y.Y."/>
            <person name="Lin Y.F."/>
            <person name="Hsu J.L."/>
            <person name="Li C.Y."/>
            <person name="Wang Z.W."/>
            <person name="Zhao X."/>
            <person name="Zhong W.Y."/>
            <person name="Ma X.K."/>
            <person name="Ma L."/>
            <person name="Huang J."/>
            <person name="Chen G.Z."/>
            <person name="Huang M.Z."/>
            <person name="Huang L."/>
            <person name="Peng D.H."/>
            <person name="Luo Y.B."/>
            <person name="Zou S.Q."/>
            <person name="Chen S.P."/>
            <person name="Lan S."/>
            <person name="Tsai W.C."/>
            <person name="Van de Peer Y."/>
            <person name="Liu Z.J."/>
        </authorList>
    </citation>
    <scope>NUCLEOTIDE SEQUENCE [LARGE SCALE GENOMIC DNA]</scope>
    <source>
        <strain evidence="2">Lor287</strain>
    </source>
</reference>
<feature type="transmembrane region" description="Helical" evidence="1">
    <location>
        <begin position="214"/>
        <end position="238"/>
    </location>
</feature>